<proteinExistence type="inferred from homology"/>
<evidence type="ECO:0000313" key="7">
    <source>
        <dbReference type="Proteomes" id="UP001224838"/>
    </source>
</evidence>
<dbReference type="InterPro" id="IPR005119">
    <property type="entry name" value="LysR_subst-bd"/>
</dbReference>
<dbReference type="SUPFAM" id="SSF46785">
    <property type="entry name" value="Winged helix' DNA-binding domain"/>
    <property type="match status" value="1"/>
</dbReference>
<keyword evidence="2" id="KW-0805">Transcription regulation</keyword>
<organism evidence="6 7">
    <name type="scientific">Pseudomonas beijingensis</name>
    <dbReference type="NCBI Taxonomy" id="2954101"/>
    <lineage>
        <taxon>Bacteria</taxon>
        <taxon>Pseudomonadati</taxon>
        <taxon>Pseudomonadota</taxon>
        <taxon>Gammaproteobacteria</taxon>
        <taxon>Pseudomonadales</taxon>
        <taxon>Pseudomonadaceae</taxon>
        <taxon>Pseudomonas</taxon>
    </lineage>
</organism>
<dbReference type="EMBL" id="CP117451">
    <property type="protein sequence ID" value="WLG99337.1"/>
    <property type="molecule type" value="Genomic_DNA"/>
</dbReference>
<dbReference type="Pfam" id="PF00126">
    <property type="entry name" value="HTH_1"/>
    <property type="match status" value="1"/>
</dbReference>
<evidence type="ECO:0000256" key="2">
    <source>
        <dbReference type="ARBA" id="ARBA00023015"/>
    </source>
</evidence>
<dbReference type="InterPro" id="IPR000847">
    <property type="entry name" value="LysR_HTH_N"/>
</dbReference>
<keyword evidence="3" id="KW-0238">DNA-binding</keyword>
<reference evidence="6 7" key="1">
    <citation type="submission" date="2023-02" db="EMBL/GenBank/DDBJ databases">
        <title>Evolution of Hrp T3SS in non-pathogenic Pseudomonas fluorescens.</title>
        <authorList>
            <person name="Liao K."/>
            <person name="Wei H."/>
            <person name="Gu Y."/>
        </authorList>
    </citation>
    <scope>NUCLEOTIDE SEQUENCE [LARGE SCALE GENOMIC DNA]</scope>
    <source>
        <strain evidence="6 7">FP2034</strain>
    </source>
</reference>
<feature type="domain" description="HTH lysR-type" evidence="5">
    <location>
        <begin position="5"/>
        <end position="62"/>
    </location>
</feature>
<evidence type="ECO:0000256" key="3">
    <source>
        <dbReference type="ARBA" id="ARBA00023125"/>
    </source>
</evidence>
<dbReference type="InterPro" id="IPR036388">
    <property type="entry name" value="WH-like_DNA-bd_sf"/>
</dbReference>
<dbReference type="SUPFAM" id="SSF53850">
    <property type="entry name" value="Periplasmic binding protein-like II"/>
    <property type="match status" value="1"/>
</dbReference>
<accession>A0ABY9F6T1</accession>
<dbReference type="PRINTS" id="PR00039">
    <property type="entry name" value="HTHLYSR"/>
</dbReference>
<name>A0ABY9F6T1_9PSED</name>
<keyword evidence="7" id="KW-1185">Reference proteome</keyword>
<gene>
    <name evidence="6" type="ORF">PSH92_18355</name>
</gene>
<evidence type="ECO:0000256" key="1">
    <source>
        <dbReference type="ARBA" id="ARBA00009437"/>
    </source>
</evidence>
<dbReference type="RefSeq" id="WP_122568437.1">
    <property type="nucleotide sequence ID" value="NZ_CP117425.1"/>
</dbReference>
<dbReference type="Proteomes" id="UP001224838">
    <property type="component" value="Chromosome"/>
</dbReference>
<dbReference type="Gene3D" id="1.10.10.10">
    <property type="entry name" value="Winged helix-like DNA-binding domain superfamily/Winged helix DNA-binding domain"/>
    <property type="match status" value="1"/>
</dbReference>
<dbReference type="Gene3D" id="3.40.190.10">
    <property type="entry name" value="Periplasmic binding protein-like II"/>
    <property type="match status" value="2"/>
</dbReference>
<protein>
    <submittedName>
        <fullName evidence="6">LysR substrate-binding domain-containing protein</fullName>
    </submittedName>
</protein>
<dbReference type="InterPro" id="IPR036390">
    <property type="entry name" value="WH_DNA-bd_sf"/>
</dbReference>
<comment type="similarity">
    <text evidence="1">Belongs to the LysR transcriptional regulatory family.</text>
</comment>
<sequence>MFAKLPLTALRGFESAARLGSFKAAAQELNISPAAISHQVKSLEAFLGVRLFERSSQNVRLSADGERLHPYMHRALLDIQQGLQILSPSCTAQSLVVSTTPAFASLWLIPRLGDFHRLHPEIDVSLHSSNDVVDLRRDASIDLAIRALFRPDPQLFEQPLLDEHFGVYCRPGWQPPTASSPIELIDVPWLSSANVAVDWPAWCAKADTLDWLENARFRRYDEEQHALQAAIAGHGLVLASNVLVAEAVANGQLVDYRPEVRLAGARYTVVCVPGRERQVEVRVFSEWLLGRRIAEPDAPARLTPNQEGKSIP</sequence>
<dbReference type="PANTHER" id="PTHR30537:SF26">
    <property type="entry name" value="GLYCINE CLEAVAGE SYSTEM TRANSCRIPTIONAL ACTIVATOR"/>
    <property type="match status" value="1"/>
</dbReference>
<dbReference type="Pfam" id="PF03466">
    <property type="entry name" value="LysR_substrate"/>
    <property type="match status" value="1"/>
</dbReference>
<evidence type="ECO:0000313" key="6">
    <source>
        <dbReference type="EMBL" id="WLG99337.1"/>
    </source>
</evidence>
<evidence type="ECO:0000256" key="4">
    <source>
        <dbReference type="ARBA" id="ARBA00023163"/>
    </source>
</evidence>
<keyword evidence="4" id="KW-0804">Transcription</keyword>
<dbReference type="PROSITE" id="PS50931">
    <property type="entry name" value="HTH_LYSR"/>
    <property type="match status" value="1"/>
</dbReference>
<dbReference type="InterPro" id="IPR058163">
    <property type="entry name" value="LysR-type_TF_proteobact-type"/>
</dbReference>
<evidence type="ECO:0000259" key="5">
    <source>
        <dbReference type="PROSITE" id="PS50931"/>
    </source>
</evidence>
<dbReference type="PANTHER" id="PTHR30537">
    <property type="entry name" value="HTH-TYPE TRANSCRIPTIONAL REGULATOR"/>
    <property type="match status" value="1"/>
</dbReference>